<reference evidence="1 2" key="1">
    <citation type="submission" date="2022-05" db="EMBL/GenBank/DDBJ databases">
        <authorList>
            <consortium name="Genoscope - CEA"/>
            <person name="William W."/>
        </authorList>
    </citation>
    <scope>NUCLEOTIDE SEQUENCE [LARGE SCALE GENOMIC DNA]</scope>
</reference>
<dbReference type="PANTHER" id="PTHR33206">
    <property type="entry name" value="PROTEIN CBG10425"/>
    <property type="match status" value="1"/>
</dbReference>
<name>A0ABN8LQB7_9CNID</name>
<comment type="caution">
    <text evidence="1">The sequence shown here is derived from an EMBL/GenBank/DDBJ whole genome shotgun (WGS) entry which is preliminary data.</text>
</comment>
<sequence length="224" mass="26332">ATEWLEWKAHEGGIFIRHQMNNTEKRVGERKIPVDGFHGPSQTVFHFHGCWWHGHICHLAKGKEMNEKRKRPMVELLEETKETSKYIKAQEYNLVEIYECQWRRIKKTNSQVQQFLNSRFNRLLDHHKTLTQDQILSAIRSESLFGVVECDYTPFPCFQPFGEAVSDARRAGDVDPNKAIIADTMKLVGNSRYGKTITDRERHQEVQFVEETKASRLINKPFFR</sequence>
<protein>
    <submittedName>
        <fullName evidence="1">Uncharacterized protein</fullName>
    </submittedName>
</protein>
<feature type="non-terminal residue" evidence="1">
    <location>
        <position position="1"/>
    </location>
</feature>
<evidence type="ECO:0000313" key="1">
    <source>
        <dbReference type="EMBL" id="CAH3017890.1"/>
    </source>
</evidence>
<dbReference type="PANTHER" id="PTHR33206:SF1">
    <property type="entry name" value="DNA-DIRECTED DNA POLYMERASE"/>
    <property type="match status" value="1"/>
</dbReference>
<evidence type="ECO:0000313" key="2">
    <source>
        <dbReference type="Proteomes" id="UP001159427"/>
    </source>
</evidence>
<dbReference type="Proteomes" id="UP001159427">
    <property type="component" value="Unassembled WGS sequence"/>
</dbReference>
<proteinExistence type="predicted"/>
<feature type="non-terminal residue" evidence="1">
    <location>
        <position position="224"/>
    </location>
</feature>
<keyword evidence="2" id="KW-1185">Reference proteome</keyword>
<dbReference type="EMBL" id="CALNXI010000073">
    <property type="protein sequence ID" value="CAH3017890.1"/>
    <property type="molecule type" value="Genomic_DNA"/>
</dbReference>
<organism evidence="1 2">
    <name type="scientific">Porites evermanni</name>
    <dbReference type="NCBI Taxonomy" id="104178"/>
    <lineage>
        <taxon>Eukaryota</taxon>
        <taxon>Metazoa</taxon>
        <taxon>Cnidaria</taxon>
        <taxon>Anthozoa</taxon>
        <taxon>Hexacorallia</taxon>
        <taxon>Scleractinia</taxon>
        <taxon>Fungiina</taxon>
        <taxon>Poritidae</taxon>
        <taxon>Porites</taxon>
    </lineage>
</organism>
<gene>
    <name evidence="1" type="ORF">PEVE_00040244</name>
</gene>
<dbReference type="Gene3D" id="3.40.960.10">
    <property type="entry name" value="VSR Endonuclease"/>
    <property type="match status" value="1"/>
</dbReference>
<accession>A0ABN8LQB7</accession>